<protein>
    <submittedName>
        <fullName evidence="1">Uncharacterized protein</fullName>
    </submittedName>
</protein>
<organism evidence="1 2">
    <name type="scientific">Moschus moschiferus</name>
    <name type="common">Siberian musk deer</name>
    <name type="synonym">Moschus sibiricus</name>
    <dbReference type="NCBI Taxonomy" id="68415"/>
    <lineage>
        <taxon>Eukaryota</taxon>
        <taxon>Metazoa</taxon>
        <taxon>Chordata</taxon>
        <taxon>Craniata</taxon>
        <taxon>Vertebrata</taxon>
        <taxon>Euteleostomi</taxon>
        <taxon>Mammalia</taxon>
        <taxon>Eutheria</taxon>
        <taxon>Laurasiatheria</taxon>
        <taxon>Artiodactyla</taxon>
        <taxon>Ruminantia</taxon>
        <taxon>Pecora</taxon>
        <taxon>Moschidae</taxon>
        <taxon>Moschus</taxon>
    </lineage>
</organism>
<dbReference type="AlphaFoldDB" id="A0A8C6DRI7"/>
<evidence type="ECO:0000313" key="1">
    <source>
        <dbReference type="Ensembl" id="ENSMMSP00000020177.1"/>
    </source>
</evidence>
<accession>A0A8C6DRI7</accession>
<evidence type="ECO:0000313" key="2">
    <source>
        <dbReference type="Proteomes" id="UP000694544"/>
    </source>
</evidence>
<dbReference type="Proteomes" id="UP000694544">
    <property type="component" value="Unplaced"/>
</dbReference>
<dbReference type="InterPro" id="IPR036282">
    <property type="entry name" value="Glutathione-S-Trfase_C_sf"/>
</dbReference>
<dbReference type="SUPFAM" id="SSF47616">
    <property type="entry name" value="GST C-terminal domain-like"/>
    <property type="match status" value="1"/>
</dbReference>
<sequence>MGFGDLKSPAGLQLLDDYLVDKCSIEQYMPSKADVAVSEAVSSPLLANLCHALRWYSHITSYEKEKASLQE</sequence>
<dbReference type="Ensembl" id="ENSMMST00000022264.1">
    <property type="protein sequence ID" value="ENSMMSP00000020177.1"/>
    <property type="gene ID" value="ENSMMSG00000015176.1"/>
</dbReference>
<keyword evidence="2" id="KW-1185">Reference proteome</keyword>
<proteinExistence type="predicted"/>
<dbReference type="GeneTree" id="ENSGT00940000176145"/>
<reference evidence="1" key="2">
    <citation type="submission" date="2025-09" db="UniProtKB">
        <authorList>
            <consortium name="Ensembl"/>
        </authorList>
    </citation>
    <scope>IDENTIFICATION</scope>
</reference>
<name>A0A8C6DRI7_MOSMO</name>
<reference evidence="1" key="1">
    <citation type="submission" date="2025-08" db="UniProtKB">
        <authorList>
            <consortium name="Ensembl"/>
        </authorList>
    </citation>
    <scope>IDENTIFICATION</scope>
</reference>